<accession>G0WAG1</accession>
<feature type="domain" description="NTF2" evidence="1">
    <location>
        <begin position="13"/>
        <end position="136"/>
    </location>
</feature>
<evidence type="ECO:0000313" key="2">
    <source>
        <dbReference type="EMBL" id="CCD24772.1"/>
    </source>
</evidence>
<dbReference type="Gene3D" id="3.10.450.50">
    <property type="match status" value="1"/>
</dbReference>
<dbReference type="STRING" id="1071378.G0WAG1"/>
<dbReference type="OrthoDB" id="25408at2759"/>
<dbReference type="GO" id="GO:0000056">
    <property type="term" value="P:ribosomal small subunit export from nucleus"/>
    <property type="evidence" value="ECO:0007669"/>
    <property type="project" value="EnsemblFungi"/>
</dbReference>
<dbReference type="InterPro" id="IPR032710">
    <property type="entry name" value="NTF2-like_dom_sf"/>
</dbReference>
<dbReference type="InterPro" id="IPR019488">
    <property type="entry name" value="Nucl_pore_RNA_shuttling_Mtr2"/>
</dbReference>
<dbReference type="GO" id="GO:0000055">
    <property type="term" value="P:ribosomal large subunit export from nucleus"/>
    <property type="evidence" value="ECO:0007669"/>
    <property type="project" value="EnsemblFungi"/>
</dbReference>
<dbReference type="GO" id="GO:0016973">
    <property type="term" value="P:poly(A)+ mRNA export from nucleus"/>
    <property type="evidence" value="ECO:0007669"/>
    <property type="project" value="EnsemblFungi"/>
</dbReference>
<dbReference type="eggNOG" id="ENOG502RZK7">
    <property type="taxonomic scope" value="Eukaryota"/>
</dbReference>
<evidence type="ECO:0000259" key="1">
    <source>
        <dbReference type="PROSITE" id="PS50177"/>
    </source>
</evidence>
<dbReference type="SUPFAM" id="SSF54427">
    <property type="entry name" value="NTF2-like"/>
    <property type="match status" value="1"/>
</dbReference>
<dbReference type="GO" id="GO:0006409">
    <property type="term" value="P:tRNA export from nucleus"/>
    <property type="evidence" value="ECO:0007669"/>
    <property type="project" value="EnsemblFungi"/>
</dbReference>
<evidence type="ECO:0000313" key="3">
    <source>
        <dbReference type="Proteomes" id="UP000000689"/>
    </source>
</evidence>
<dbReference type="Pfam" id="PF10429">
    <property type="entry name" value="Mtr2"/>
    <property type="match status" value="1"/>
</dbReference>
<dbReference type="HOGENOM" id="CLU_128326_0_0_1"/>
<protein>
    <recommendedName>
        <fullName evidence="1">NTF2 domain-containing protein</fullName>
    </recommendedName>
</protein>
<proteinExistence type="predicted"/>
<gene>
    <name evidence="2" type="primary">NDAI0D04590</name>
    <name evidence="2" type="ordered locus">NDAI_0D04590</name>
</gene>
<dbReference type="GeneID" id="11495175"/>
<keyword evidence="3" id="KW-1185">Reference proteome</keyword>
<sequence length="174" mass="19912">MNQGAATSHQPEILQTFIKKILLHLDDNETKNLQQFLSYFNNTNCKIIFNGAPFAQPMIFLQMWQEQFVQTQHALTSLDYQIIPGSGTMILNINSKVRFDESGRDRLGQDALIKDGSNRGGLNNNTRPIFGSYFGVSLQLVIDDRIFRNDFNGVISCFNYNMLYKPEDSLIKIH</sequence>
<dbReference type="AlphaFoldDB" id="G0WAG1"/>
<dbReference type="PROSITE" id="PS50177">
    <property type="entry name" value="NTF2_DOMAIN"/>
    <property type="match status" value="1"/>
</dbReference>
<organism evidence="2 3">
    <name type="scientific">Naumovozyma dairenensis (strain ATCC 10597 / BCRC 20456 / CBS 421 / NBRC 0211 / NRRL Y-12639)</name>
    <name type="common">Saccharomyces dairenensis</name>
    <dbReference type="NCBI Taxonomy" id="1071378"/>
    <lineage>
        <taxon>Eukaryota</taxon>
        <taxon>Fungi</taxon>
        <taxon>Dikarya</taxon>
        <taxon>Ascomycota</taxon>
        <taxon>Saccharomycotina</taxon>
        <taxon>Saccharomycetes</taxon>
        <taxon>Saccharomycetales</taxon>
        <taxon>Saccharomycetaceae</taxon>
        <taxon>Naumovozyma</taxon>
    </lineage>
</organism>
<name>G0WAG1_NAUDC</name>
<dbReference type="InterPro" id="IPR018222">
    <property type="entry name" value="Nuclear_transport_factor_2_euk"/>
</dbReference>
<reference evidence="2 3" key="1">
    <citation type="journal article" date="2011" name="Proc. Natl. Acad. Sci. U.S.A.">
        <title>Evolutionary erosion of yeast sex chromosomes by mating-type switching accidents.</title>
        <authorList>
            <person name="Gordon J.L."/>
            <person name="Armisen D."/>
            <person name="Proux-Wera E."/>
            <person name="Oheigeartaigh S.S."/>
            <person name="Byrne K.P."/>
            <person name="Wolfe K.H."/>
        </authorList>
    </citation>
    <scope>NUCLEOTIDE SEQUENCE [LARGE SCALE GENOMIC DNA]</scope>
    <source>
        <strain evidence="3">ATCC 10597 / BCRC 20456 / CBS 421 / NBRC 0211 / NRRL Y-12639</strain>
    </source>
</reference>
<dbReference type="GO" id="GO:0008033">
    <property type="term" value="P:tRNA processing"/>
    <property type="evidence" value="ECO:0007669"/>
    <property type="project" value="EnsemblFungi"/>
</dbReference>
<dbReference type="Proteomes" id="UP000000689">
    <property type="component" value="Chromosome 4"/>
</dbReference>
<dbReference type="OMA" id="FDCHLIP"/>
<dbReference type="EMBL" id="HE580270">
    <property type="protein sequence ID" value="CCD24772.1"/>
    <property type="molecule type" value="Genomic_DNA"/>
</dbReference>
<dbReference type="RefSeq" id="XP_003670015.1">
    <property type="nucleotide sequence ID" value="XM_003669967.1"/>
</dbReference>
<dbReference type="GO" id="GO:0042272">
    <property type="term" value="C:nuclear RNA export factor complex"/>
    <property type="evidence" value="ECO:0007669"/>
    <property type="project" value="EnsemblFungi"/>
</dbReference>
<dbReference type="KEGG" id="ndi:NDAI_0D04590"/>